<geneLocation type="plasmid" evidence="2">
    <name>p1203F</name>
</geneLocation>
<evidence type="ECO:0000313" key="2">
    <source>
        <dbReference type="EMBL" id="QVQ62294.1"/>
    </source>
</evidence>
<name>A0A8E5VQT7_KLEPN</name>
<dbReference type="RefSeq" id="WP_168445009.1">
    <property type="nucleotide sequence ID" value="NC_014016.1"/>
</dbReference>
<dbReference type="EMBL" id="MW363917">
    <property type="protein sequence ID" value="QVQ62742.1"/>
    <property type="molecule type" value="Genomic_DNA"/>
</dbReference>
<dbReference type="EMBL" id="MW363916">
    <property type="protein sequence ID" value="QVQ62434.1"/>
    <property type="molecule type" value="Genomic_DNA"/>
</dbReference>
<accession>A0A8E5VQT7</accession>
<geneLocation type="plasmid" evidence="3">
    <name>p1298F</name>
</geneLocation>
<reference evidence="1" key="1">
    <citation type="journal article" date="2021" name="J. Antimicrob. Chemother.">
        <title>Dissemination of Klebsiella pneumoniae ST147 NDM-1 in Poland, 2015-19.</title>
        <authorList>
            <person name="Biedrzycka M."/>
            <person name="Urbanowicz P."/>
            <person name="Guzek A."/>
            <person name="Brisse S."/>
            <person name="Gniadkowski M."/>
            <person name="Izdebski R."/>
        </authorList>
    </citation>
    <scope>NUCLEOTIDE SEQUENCE</scope>
    <source>
        <plasmid evidence="1">p1183F/R</plasmid>
        <plasmid evidence="2">p1203F</plasmid>
        <plasmid evidence="3">p1298F</plasmid>
        <plasmid evidence="4">p1433F</plasmid>
    </source>
</reference>
<protein>
    <submittedName>
        <fullName evidence="1">Uncharacterized protein</fullName>
    </submittedName>
</protein>
<dbReference type="EMBL" id="MW363913">
    <property type="protein sequence ID" value="QVI02373.1"/>
    <property type="molecule type" value="Genomic_DNA"/>
</dbReference>
<geneLocation type="plasmid" evidence="1">
    <name>p1183F/R</name>
</geneLocation>
<dbReference type="AlphaFoldDB" id="A0A8E5VQT7"/>
<keyword evidence="1" id="KW-0614">Plasmid</keyword>
<evidence type="ECO:0000313" key="4">
    <source>
        <dbReference type="EMBL" id="QVQ62742.1"/>
    </source>
</evidence>
<evidence type="ECO:0000313" key="3">
    <source>
        <dbReference type="EMBL" id="QVQ62434.1"/>
    </source>
</evidence>
<proteinExistence type="predicted"/>
<sequence length="76" mass="8544">MAGNICQCSPPGTGWGICARIINTTKQNIFWTFIPIVPKCPGRKAFFVYLLFIADEPDDVFFYWTESPDRPGGRGN</sequence>
<dbReference type="EMBL" id="MW363914">
    <property type="protein sequence ID" value="QVQ62294.1"/>
    <property type="molecule type" value="Genomic_DNA"/>
</dbReference>
<geneLocation type="plasmid" evidence="4">
    <name>p1433F</name>
</geneLocation>
<evidence type="ECO:0000313" key="1">
    <source>
        <dbReference type="EMBL" id="QVI02373.1"/>
    </source>
</evidence>
<organism evidence="1">
    <name type="scientific">Klebsiella pneumoniae</name>
    <dbReference type="NCBI Taxonomy" id="573"/>
    <lineage>
        <taxon>Bacteria</taxon>
        <taxon>Pseudomonadati</taxon>
        <taxon>Pseudomonadota</taxon>
        <taxon>Gammaproteobacteria</taxon>
        <taxon>Enterobacterales</taxon>
        <taxon>Enterobacteriaceae</taxon>
        <taxon>Klebsiella/Raoultella group</taxon>
        <taxon>Klebsiella</taxon>
        <taxon>Klebsiella pneumoniae complex</taxon>
    </lineage>
</organism>